<keyword evidence="4" id="KW-1185">Reference proteome</keyword>
<dbReference type="Proteomes" id="UP000053424">
    <property type="component" value="Unassembled WGS sequence"/>
</dbReference>
<feature type="transmembrane region" description="Helical" evidence="1">
    <location>
        <begin position="207"/>
        <end position="229"/>
    </location>
</feature>
<reference evidence="3 4" key="1">
    <citation type="submission" date="2014-04" db="EMBL/GenBank/DDBJ databases">
        <authorList>
            <consortium name="DOE Joint Genome Institute"/>
            <person name="Kuo A."/>
            <person name="Gay G."/>
            <person name="Dore J."/>
            <person name="Kohler A."/>
            <person name="Nagy L.G."/>
            <person name="Floudas D."/>
            <person name="Copeland A."/>
            <person name="Barry K.W."/>
            <person name="Cichocki N."/>
            <person name="Veneault-Fourrey C."/>
            <person name="LaButti K."/>
            <person name="Lindquist E.A."/>
            <person name="Lipzen A."/>
            <person name="Lundell T."/>
            <person name="Morin E."/>
            <person name="Murat C."/>
            <person name="Sun H."/>
            <person name="Tunlid A."/>
            <person name="Henrissat B."/>
            <person name="Grigoriev I.V."/>
            <person name="Hibbett D.S."/>
            <person name="Martin F."/>
            <person name="Nordberg H.P."/>
            <person name="Cantor M.N."/>
            <person name="Hua S.X."/>
        </authorList>
    </citation>
    <scope>NUCLEOTIDE SEQUENCE [LARGE SCALE GENOMIC DNA]</scope>
    <source>
        <strain evidence="4">h7</strain>
    </source>
</reference>
<feature type="transmembrane region" description="Helical" evidence="1">
    <location>
        <begin position="496"/>
        <end position="521"/>
    </location>
</feature>
<dbReference type="OrthoDB" id="2535105at2759"/>
<reference evidence="4" key="2">
    <citation type="submission" date="2015-01" db="EMBL/GenBank/DDBJ databases">
        <title>Evolutionary Origins and Diversification of the Mycorrhizal Mutualists.</title>
        <authorList>
            <consortium name="DOE Joint Genome Institute"/>
            <consortium name="Mycorrhizal Genomics Consortium"/>
            <person name="Kohler A."/>
            <person name="Kuo A."/>
            <person name="Nagy L.G."/>
            <person name="Floudas D."/>
            <person name="Copeland A."/>
            <person name="Barry K.W."/>
            <person name="Cichocki N."/>
            <person name="Veneault-Fourrey C."/>
            <person name="LaButti K."/>
            <person name="Lindquist E.A."/>
            <person name="Lipzen A."/>
            <person name="Lundell T."/>
            <person name="Morin E."/>
            <person name="Murat C."/>
            <person name="Riley R."/>
            <person name="Ohm R."/>
            <person name="Sun H."/>
            <person name="Tunlid A."/>
            <person name="Henrissat B."/>
            <person name="Grigoriev I.V."/>
            <person name="Hibbett D.S."/>
            <person name="Martin F."/>
        </authorList>
    </citation>
    <scope>NUCLEOTIDE SEQUENCE [LARGE SCALE GENOMIC DNA]</scope>
    <source>
        <strain evidence="4">h7</strain>
    </source>
</reference>
<evidence type="ECO:0000256" key="1">
    <source>
        <dbReference type="SAM" id="Phobius"/>
    </source>
</evidence>
<dbReference type="PANTHER" id="PTHR40465">
    <property type="entry name" value="CHROMOSOME 1, WHOLE GENOME SHOTGUN SEQUENCE"/>
    <property type="match status" value="1"/>
</dbReference>
<feature type="transmembrane region" description="Helical" evidence="1">
    <location>
        <begin position="603"/>
        <end position="623"/>
    </location>
</feature>
<dbReference type="STRING" id="686832.A0A0C3C293"/>
<sequence length="712" mass="79135">MGFIPASFYSLVANKDRIFGFSPPCSNLEAAMQVTLDNTIGAAFLGVAMSCNLFGIAIVQTHVYYINFPKDWTFQKVSVGVLMILATLNLTFTVHAVHYYLIVNFGNPSGLETIVWSFKLQAVFNVLMIVFVQGLYVIRVWKRRSLHITFNFRYLMTEEKVGNHFSWFGPAVAALVVAGGWAVGLLLVSQLYGKTSFATLDTMSPVIYATFIAATTIDVVIASSMCYYLNQSRSSFFRTNNTILTAMRYVLITGCLTSACSLSALIAYVTMPHNMIFIGIEFLLPNPVYFNSYVAMLNSRKSMNGGERSSVEMSKTFKKRSAWILRTETADLVHSVDDKRDPDGNPSAPPRFASNFPYVNNTGQAISSKDLRMAMKVTLDNTIGAAFFGISAACILFGIAIVQTHSYYYNFPKDWMFQKVAVGVLITLATFDTIFTLHAVYYYLIVNFGNQKGLDTIVWSFRLQALLNSSFKLYTLCEYGNAQQAQQKVGNHFSRLGPIFAGLVVAGGWAIGLLLVVKLYGTTSFATVDKMSYAIYAPFIAATTIDAVIAALMCYFLNRSRSSFIRTNNKIVTVMRYVLITGFLTSACSLSALIAYATMPHNMVFIGIDFLLPNLYINSYIAMLNARKYMNEQEISSTNISGLSSIFKMRRPGATNGTDSENLRSVDHKMTRDGIPPSATKFNSIFINNHDSEQDGPSFPLGIIVHRTEEQH</sequence>
<feature type="transmembrane region" description="Helical" evidence="1">
    <location>
        <begin position="42"/>
        <end position="65"/>
    </location>
</feature>
<feature type="transmembrane region" description="Helical" evidence="1">
    <location>
        <begin position="77"/>
        <end position="102"/>
    </location>
</feature>
<feature type="domain" description="DUF6534" evidence="2">
    <location>
        <begin position="543"/>
        <end position="629"/>
    </location>
</feature>
<feature type="domain" description="DUF6534" evidence="2">
    <location>
        <begin position="215"/>
        <end position="302"/>
    </location>
</feature>
<protein>
    <recommendedName>
        <fullName evidence="2">DUF6534 domain-containing protein</fullName>
    </recommendedName>
</protein>
<dbReference type="HOGENOM" id="CLU_470932_0_0_1"/>
<feature type="transmembrane region" description="Helical" evidence="1">
    <location>
        <begin position="382"/>
        <end position="402"/>
    </location>
</feature>
<keyword evidence="1" id="KW-1133">Transmembrane helix</keyword>
<feature type="transmembrane region" description="Helical" evidence="1">
    <location>
        <begin position="122"/>
        <end position="141"/>
    </location>
</feature>
<dbReference type="InterPro" id="IPR045339">
    <property type="entry name" value="DUF6534"/>
</dbReference>
<evidence type="ECO:0000313" key="3">
    <source>
        <dbReference type="EMBL" id="KIM38404.1"/>
    </source>
</evidence>
<feature type="transmembrane region" description="Helical" evidence="1">
    <location>
        <begin position="533"/>
        <end position="557"/>
    </location>
</feature>
<dbReference type="EMBL" id="KN831791">
    <property type="protein sequence ID" value="KIM38404.1"/>
    <property type="molecule type" value="Genomic_DNA"/>
</dbReference>
<feature type="transmembrane region" description="Helical" evidence="1">
    <location>
        <begin position="275"/>
        <end position="294"/>
    </location>
</feature>
<organism evidence="3 4">
    <name type="scientific">Hebeloma cylindrosporum</name>
    <dbReference type="NCBI Taxonomy" id="76867"/>
    <lineage>
        <taxon>Eukaryota</taxon>
        <taxon>Fungi</taxon>
        <taxon>Dikarya</taxon>
        <taxon>Basidiomycota</taxon>
        <taxon>Agaricomycotina</taxon>
        <taxon>Agaricomycetes</taxon>
        <taxon>Agaricomycetidae</taxon>
        <taxon>Agaricales</taxon>
        <taxon>Agaricineae</taxon>
        <taxon>Hymenogastraceae</taxon>
        <taxon>Hebeloma</taxon>
    </lineage>
</organism>
<feature type="transmembrane region" description="Helical" evidence="1">
    <location>
        <begin position="161"/>
        <end position="187"/>
    </location>
</feature>
<keyword evidence="1" id="KW-0472">Membrane</keyword>
<dbReference type="Pfam" id="PF20152">
    <property type="entry name" value="DUF6534"/>
    <property type="match status" value="2"/>
</dbReference>
<keyword evidence="1" id="KW-0812">Transmembrane</keyword>
<gene>
    <name evidence="3" type="ORF">M413DRAFT_30231</name>
</gene>
<dbReference type="AlphaFoldDB" id="A0A0C3C293"/>
<evidence type="ECO:0000313" key="4">
    <source>
        <dbReference type="Proteomes" id="UP000053424"/>
    </source>
</evidence>
<accession>A0A0C3C293</accession>
<proteinExistence type="predicted"/>
<feature type="transmembrane region" description="Helical" evidence="1">
    <location>
        <begin position="422"/>
        <end position="444"/>
    </location>
</feature>
<dbReference type="PANTHER" id="PTHR40465:SF1">
    <property type="entry name" value="DUF6534 DOMAIN-CONTAINING PROTEIN"/>
    <property type="match status" value="1"/>
</dbReference>
<name>A0A0C3C293_HEBCY</name>
<evidence type="ECO:0000259" key="2">
    <source>
        <dbReference type="Pfam" id="PF20152"/>
    </source>
</evidence>
<feature type="transmembrane region" description="Helical" evidence="1">
    <location>
        <begin position="577"/>
        <end position="597"/>
    </location>
</feature>
<feature type="transmembrane region" description="Helical" evidence="1">
    <location>
        <begin position="249"/>
        <end position="269"/>
    </location>
</feature>